<gene>
    <name evidence="3" type="ORF">ACFO6V_06565</name>
</gene>
<dbReference type="InterPro" id="IPR011761">
    <property type="entry name" value="ATP-grasp"/>
</dbReference>
<reference evidence="4" key="1">
    <citation type="journal article" date="2019" name="Int. J. Syst. Evol. Microbiol.">
        <title>The Global Catalogue of Microorganisms (GCM) 10K type strain sequencing project: providing services to taxonomists for standard genome sequencing and annotation.</title>
        <authorList>
            <consortium name="The Broad Institute Genomics Platform"/>
            <consortium name="The Broad Institute Genome Sequencing Center for Infectious Disease"/>
            <person name="Wu L."/>
            <person name="Ma J."/>
        </authorList>
    </citation>
    <scope>NUCLEOTIDE SEQUENCE [LARGE SCALE GENOMIC DNA]</scope>
    <source>
        <strain evidence="4">CCUG 42722</strain>
    </source>
</reference>
<feature type="domain" description="ATP-grasp" evidence="2">
    <location>
        <begin position="140"/>
        <end position="347"/>
    </location>
</feature>
<keyword evidence="3" id="KW-0436">Ligase</keyword>
<evidence type="ECO:0000259" key="2">
    <source>
        <dbReference type="PROSITE" id="PS50975"/>
    </source>
</evidence>
<proteinExistence type="predicted"/>
<keyword evidence="4" id="KW-1185">Reference proteome</keyword>
<dbReference type="Gene3D" id="3.30.470.20">
    <property type="entry name" value="ATP-grasp fold, B domain"/>
    <property type="match status" value="1"/>
</dbReference>
<keyword evidence="1" id="KW-0547">Nucleotide-binding</keyword>
<dbReference type="Proteomes" id="UP001596011">
    <property type="component" value="Unassembled WGS sequence"/>
</dbReference>
<dbReference type="EMBL" id="JBHSFI010000003">
    <property type="protein sequence ID" value="MFC4627885.1"/>
    <property type="molecule type" value="Genomic_DNA"/>
</dbReference>
<dbReference type="SUPFAM" id="SSF56059">
    <property type="entry name" value="Glutathione synthetase ATP-binding domain-like"/>
    <property type="match status" value="1"/>
</dbReference>
<evidence type="ECO:0000313" key="3">
    <source>
        <dbReference type="EMBL" id="MFC4627885.1"/>
    </source>
</evidence>
<protein>
    <submittedName>
        <fullName evidence="3">Carboxylate--amine ligase</fullName>
    </submittedName>
</protein>
<dbReference type="Pfam" id="PF02786">
    <property type="entry name" value="CPSase_L_D2"/>
    <property type="match status" value="1"/>
</dbReference>
<accession>A0ABV9HE89</accession>
<dbReference type="GO" id="GO:0016874">
    <property type="term" value="F:ligase activity"/>
    <property type="evidence" value="ECO:0007669"/>
    <property type="project" value="UniProtKB-KW"/>
</dbReference>
<sequence>MRGFPADKGLVGGGGEVPVPDLMVVGIGGDVGMYALARAFHEQYGTHSVVLSKVATRAMQDSAIVDNVVVPHIDSVDVLLSTLEGLAQQHRDKVLVLLTNADWHVRTLIIHRERLEAAGYVLAYPSLPVLEQVSSKEGFAQVCDQLGIPTPRTVAVDVAKLVADGGRAAVPALEVDLQYPVVGKPSNSAEWYYVDFPGKKKIHHIDSRAELDVILGHLADAKFPGTFLVQEFIPGDETQMRSLTAYRDTSGEVTLLATGRVLLEEHTPGTLGIPAAILVEAYDDAMEAATRFLDATSYVGFANFDYKLDPRTGQHVYFEVNPRIGRNNYYVTAGGANVARVLVEDWVLHRPIRPVRAVRDVLYTVVPFGLLSKYVLDPELKTRIKALKASGDVINPLKYDRDSGLKRRLIVEAITQNYRRKYAQYYPEPTATGY</sequence>
<dbReference type="RefSeq" id="WP_377133449.1">
    <property type="nucleotide sequence ID" value="NZ_JBHSFI010000003.1"/>
</dbReference>
<evidence type="ECO:0000313" key="4">
    <source>
        <dbReference type="Proteomes" id="UP001596011"/>
    </source>
</evidence>
<dbReference type="InterPro" id="IPR005479">
    <property type="entry name" value="CPAse_ATP-bd"/>
</dbReference>
<dbReference type="PROSITE" id="PS50975">
    <property type="entry name" value="ATP_GRASP"/>
    <property type="match status" value="1"/>
</dbReference>
<keyword evidence="1" id="KW-0067">ATP-binding</keyword>
<name>A0ABV9HE89_9MICO</name>
<organism evidence="3 4">
    <name type="scientific">Promicromonospora alba</name>
    <dbReference type="NCBI Taxonomy" id="1616110"/>
    <lineage>
        <taxon>Bacteria</taxon>
        <taxon>Bacillati</taxon>
        <taxon>Actinomycetota</taxon>
        <taxon>Actinomycetes</taxon>
        <taxon>Micrococcales</taxon>
        <taxon>Promicromonosporaceae</taxon>
        <taxon>Promicromonospora</taxon>
    </lineage>
</organism>
<comment type="caution">
    <text evidence="3">The sequence shown here is derived from an EMBL/GenBank/DDBJ whole genome shotgun (WGS) entry which is preliminary data.</text>
</comment>
<evidence type="ECO:0000256" key="1">
    <source>
        <dbReference type="PROSITE-ProRule" id="PRU00409"/>
    </source>
</evidence>